<organism evidence="14 15">
    <name type="scientific">Acrodontium crateriforme</name>
    <dbReference type="NCBI Taxonomy" id="150365"/>
    <lineage>
        <taxon>Eukaryota</taxon>
        <taxon>Fungi</taxon>
        <taxon>Dikarya</taxon>
        <taxon>Ascomycota</taxon>
        <taxon>Pezizomycotina</taxon>
        <taxon>Dothideomycetes</taxon>
        <taxon>Dothideomycetidae</taxon>
        <taxon>Mycosphaerellales</taxon>
        <taxon>Teratosphaeriaceae</taxon>
        <taxon>Acrodontium</taxon>
    </lineage>
</organism>
<keyword evidence="7 11" id="KW-0904">Protein phosphatase</keyword>
<comment type="similarity">
    <text evidence="3 11">Belongs to the PP2C family.</text>
</comment>
<dbReference type="EMBL" id="CP138586">
    <property type="protein sequence ID" value="WPH01917.1"/>
    <property type="molecule type" value="Genomic_DNA"/>
</dbReference>
<dbReference type="FunFam" id="3.60.40.10:FF:000016">
    <property type="entry name" value="Protein phosphatase 2C"/>
    <property type="match status" value="1"/>
</dbReference>
<dbReference type="PANTHER" id="PTHR13832">
    <property type="entry name" value="PROTEIN PHOSPHATASE 2C"/>
    <property type="match status" value="1"/>
</dbReference>
<dbReference type="InterPro" id="IPR015655">
    <property type="entry name" value="PP2C"/>
</dbReference>
<dbReference type="SMART" id="SM00332">
    <property type="entry name" value="PP2Cc"/>
    <property type="match status" value="1"/>
</dbReference>
<feature type="domain" description="PPM-type phosphatase" evidence="13">
    <location>
        <begin position="23"/>
        <end position="298"/>
    </location>
</feature>
<proteinExistence type="inferred from homology"/>
<comment type="cofactor">
    <cofactor evidence="2">
        <name>Mg(2+)</name>
        <dbReference type="ChEBI" id="CHEBI:18420"/>
    </cofactor>
</comment>
<comment type="catalytic activity">
    <reaction evidence="9">
        <text>O-phospho-L-threonyl-[protein] + H2O = L-threonyl-[protein] + phosphate</text>
        <dbReference type="Rhea" id="RHEA:47004"/>
        <dbReference type="Rhea" id="RHEA-COMP:11060"/>
        <dbReference type="Rhea" id="RHEA-COMP:11605"/>
        <dbReference type="ChEBI" id="CHEBI:15377"/>
        <dbReference type="ChEBI" id="CHEBI:30013"/>
        <dbReference type="ChEBI" id="CHEBI:43474"/>
        <dbReference type="ChEBI" id="CHEBI:61977"/>
        <dbReference type="EC" id="3.1.3.16"/>
    </reaction>
    <physiologicalReaction direction="left-to-right" evidence="9">
        <dbReference type="Rhea" id="RHEA:47005"/>
    </physiologicalReaction>
</comment>
<keyword evidence="8" id="KW-0464">Manganese</keyword>
<dbReference type="InterPro" id="IPR001932">
    <property type="entry name" value="PPM-type_phosphatase-like_dom"/>
</dbReference>
<feature type="region of interest" description="Disordered" evidence="12">
    <location>
        <begin position="370"/>
        <end position="465"/>
    </location>
</feature>
<evidence type="ECO:0000256" key="8">
    <source>
        <dbReference type="ARBA" id="ARBA00023211"/>
    </source>
</evidence>
<comment type="cofactor">
    <cofactor evidence="1">
        <name>Mn(2+)</name>
        <dbReference type="ChEBI" id="CHEBI:29035"/>
    </cofactor>
</comment>
<keyword evidence="6 11" id="KW-0378">Hydrolase</keyword>
<feature type="compositionally biased region" description="Basic and acidic residues" evidence="12">
    <location>
        <begin position="454"/>
        <end position="465"/>
    </location>
</feature>
<accession>A0AAQ3M4V4</accession>
<sequence length="465" mass="50938">MGQTLSEPVVEKHSDKGQDDRVCFGVSAMQGWRISMEDAHATILDLQAQEGEQEFKPAATDARISFFGVYDGHGGDKVALYTGDHLHKIVAKQEAFKNKDFEQALKDGFLAIDRAILSDPKYEDEVSGCTSSVGIITNNKIYVGNAGDSRSVLGIKGRAKPLSFDHKPQNEGEKARITAAGGFVDFGRVNGNLALSRAIGDFEFKKSADLPPEQQIVTAFPDVTVHEMSDDDEFLVVACDGIWDCQSSQAVVEFVRRGIAAKQELHSICENMMDNCLASNSETGGVGCDNMTMIIIGLLNGKTKEEWYNMIGERVANGDGPCAPPEYAEFRGPGIHHRFDDSPDDYEMDMDQRTRMLGTGRGGRIILLGDGTEIHTGGMHDDDGDVDMEDREDEEEKDLLEQVRKGQAHGKTEINGSDEKTKREETTAPAENAEKSKSEETKTSPKVVAASDSVDMKKISEEKTE</sequence>
<evidence type="ECO:0000313" key="14">
    <source>
        <dbReference type="EMBL" id="WPH01917.1"/>
    </source>
</evidence>
<dbReference type="PANTHER" id="PTHR13832:SF565">
    <property type="entry name" value="AT28366P-RELATED"/>
    <property type="match status" value="1"/>
</dbReference>
<protein>
    <recommendedName>
        <fullName evidence="10">Protein phosphatase 2C homolog 2</fullName>
        <ecNumber evidence="4">3.1.3.16</ecNumber>
    </recommendedName>
</protein>
<evidence type="ECO:0000256" key="4">
    <source>
        <dbReference type="ARBA" id="ARBA00013081"/>
    </source>
</evidence>
<evidence type="ECO:0000256" key="9">
    <source>
        <dbReference type="ARBA" id="ARBA00048832"/>
    </source>
</evidence>
<dbReference type="Pfam" id="PF00481">
    <property type="entry name" value="PP2C"/>
    <property type="match status" value="1"/>
</dbReference>
<feature type="compositionally biased region" description="Basic and acidic residues" evidence="12">
    <location>
        <begin position="417"/>
        <end position="443"/>
    </location>
</feature>
<dbReference type="CDD" id="cd00143">
    <property type="entry name" value="PP2Cc"/>
    <property type="match status" value="1"/>
</dbReference>
<dbReference type="SUPFAM" id="SSF81606">
    <property type="entry name" value="PP2C-like"/>
    <property type="match status" value="1"/>
</dbReference>
<reference evidence="14 15" key="1">
    <citation type="submission" date="2023-11" db="EMBL/GenBank/DDBJ databases">
        <title>An acidophilic fungus is an integral part of prey digestion in a carnivorous sundew plant.</title>
        <authorList>
            <person name="Tsai I.J."/>
        </authorList>
    </citation>
    <scope>NUCLEOTIDE SEQUENCE [LARGE SCALE GENOMIC DNA]</scope>
    <source>
        <strain evidence="14">169a</strain>
    </source>
</reference>
<dbReference type="Gene3D" id="3.60.40.10">
    <property type="entry name" value="PPM-type phosphatase domain"/>
    <property type="match status" value="1"/>
</dbReference>
<evidence type="ECO:0000256" key="12">
    <source>
        <dbReference type="SAM" id="MobiDB-lite"/>
    </source>
</evidence>
<evidence type="ECO:0000256" key="1">
    <source>
        <dbReference type="ARBA" id="ARBA00001936"/>
    </source>
</evidence>
<dbReference type="AlphaFoldDB" id="A0AAQ3M4V4"/>
<dbReference type="GO" id="GO:0046872">
    <property type="term" value="F:metal ion binding"/>
    <property type="evidence" value="ECO:0007669"/>
    <property type="project" value="UniProtKB-KW"/>
</dbReference>
<evidence type="ECO:0000256" key="5">
    <source>
        <dbReference type="ARBA" id="ARBA00022723"/>
    </source>
</evidence>
<evidence type="ECO:0000256" key="6">
    <source>
        <dbReference type="ARBA" id="ARBA00022801"/>
    </source>
</evidence>
<evidence type="ECO:0000313" key="15">
    <source>
        <dbReference type="Proteomes" id="UP001303373"/>
    </source>
</evidence>
<evidence type="ECO:0000259" key="13">
    <source>
        <dbReference type="PROSITE" id="PS51746"/>
    </source>
</evidence>
<dbReference type="GO" id="GO:0004722">
    <property type="term" value="F:protein serine/threonine phosphatase activity"/>
    <property type="evidence" value="ECO:0007669"/>
    <property type="project" value="UniProtKB-EC"/>
</dbReference>
<evidence type="ECO:0000256" key="10">
    <source>
        <dbReference type="ARBA" id="ARBA00074087"/>
    </source>
</evidence>
<name>A0AAQ3M4V4_9PEZI</name>
<evidence type="ECO:0000256" key="3">
    <source>
        <dbReference type="ARBA" id="ARBA00006702"/>
    </source>
</evidence>
<evidence type="ECO:0000256" key="11">
    <source>
        <dbReference type="RuleBase" id="RU003465"/>
    </source>
</evidence>
<dbReference type="PROSITE" id="PS51746">
    <property type="entry name" value="PPM_2"/>
    <property type="match status" value="1"/>
</dbReference>
<evidence type="ECO:0000256" key="2">
    <source>
        <dbReference type="ARBA" id="ARBA00001946"/>
    </source>
</evidence>
<gene>
    <name evidence="14" type="ORF">R9X50_00477100</name>
</gene>
<keyword evidence="5" id="KW-0479">Metal-binding</keyword>
<dbReference type="InterPro" id="IPR000222">
    <property type="entry name" value="PP2C_BS"/>
</dbReference>
<dbReference type="EC" id="3.1.3.16" evidence="4"/>
<dbReference type="InterPro" id="IPR036457">
    <property type="entry name" value="PPM-type-like_dom_sf"/>
</dbReference>
<evidence type="ECO:0000256" key="7">
    <source>
        <dbReference type="ARBA" id="ARBA00022912"/>
    </source>
</evidence>
<feature type="compositionally biased region" description="Acidic residues" evidence="12">
    <location>
        <begin position="382"/>
        <end position="398"/>
    </location>
</feature>
<keyword evidence="15" id="KW-1185">Reference proteome</keyword>
<dbReference type="Proteomes" id="UP001303373">
    <property type="component" value="Chromosome 7"/>
</dbReference>
<dbReference type="PROSITE" id="PS01032">
    <property type="entry name" value="PPM_1"/>
    <property type="match status" value="1"/>
</dbReference>